<gene>
    <name evidence="4" type="ORF">CLAFUR5_09182</name>
</gene>
<feature type="compositionally biased region" description="Polar residues" evidence="1">
    <location>
        <begin position="17"/>
        <end position="31"/>
    </location>
</feature>
<feature type="region of interest" description="Disordered" evidence="1">
    <location>
        <begin position="388"/>
        <end position="409"/>
    </location>
</feature>
<name>A0A9Q8UTI6_PASFU</name>
<dbReference type="GeneID" id="71989060"/>
<feature type="region of interest" description="Disordered" evidence="1">
    <location>
        <begin position="1"/>
        <end position="72"/>
    </location>
</feature>
<evidence type="ECO:0000313" key="4">
    <source>
        <dbReference type="EMBL" id="UJO21848.1"/>
    </source>
</evidence>
<keyword evidence="2" id="KW-0472">Membrane</keyword>
<dbReference type="Pfam" id="PF03983">
    <property type="entry name" value="SHD1"/>
    <property type="match status" value="1"/>
</dbReference>
<protein>
    <recommendedName>
        <fullName evidence="3">SLA1 homology domain-containing protein</fullName>
    </recommendedName>
</protein>
<feature type="compositionally biased region" description="Polar residues" evidence="1">
    <location>
        <begin position="392"/>
        <end position="402"/>
    </location>
</feature>
<keyword evidence="2" id="KW-1133">Transmembrane helix</keyword>
<evidence type="ECO:0000256" key="1">
    <source>
        <dbReference type="SAM" id="MobiDB-lite"/>
    </source>
</evidence>
<dbReference type="Gene3D" id="2.30.30.700">
    <property type="entry name" value="SLA1 homology domain 1"/>
    <property type="match status" value="1"/>
</dbReference>
<dbReference type="GO" id="GO:0030674">
    <property type="term" value="F:protein-macromolecule adaptor activity"/>
    <property type="evidence" value="ECO:0007669"/>
    <property type="project" value="InterPro"/>
</dbReference>
<accession>A0A9Q8UTI6</accession>
<organism evidence="4 5">
    <name type="scientific">Passalora fulva</name>
    <name type="common">Tomato leaf mold</name>
    <name type="synonym">Cladosporium fulvum</name>
    <dbReference type="NCBI Taxonomy" id="5499"/>
    <lineage>
        <taxon>Eukaryota</taxon>
        <taxon>Fungi</taxon>
        <taxon>Dikarya</taxon>
        <taxon>Ascomycota</taxon>
        <taxon>Pezizomycotina</taxon>
        <taxon>Dothideomycetes</taxon>
        <taxon>Dothideomycetidae</taxon>
        <taxon>Mycosphaerellales</taxon>
        <taxon>Mycosphaerellaceae</taxon>
        <taxon>Fulvia</taxon>
    </lineage>
</organism>
<evidence type="ECO:0000256" key="2">
    <source>
        <dbReference type="SAM" id="Phobius"/>
    </source>
</evidence>
<keyword evidence="5" id="KW-1185">Reference proteome</keyword>
<evidence type="ECO:0000259" key="3">
    <source>
        <dbReference type="Pfam" id="PF03983"/>
    </source>
</evidence>
<dbReference type="EMBL" id="CP090171">
    <property type="protein sequence ID" value="UJO21848.1"/>
    <property type="molecule type" value="Genomic_DNA"/>
</dbReference>
<dbReference type="AlphaFoldDB" id="A0A9Q8UTI6"/>
<proteinExistence type="predicted"/>
<dbReference type="GO" id="GO:0043130">
    <property type="term" value="F:ubiquitin binding"/>
    <property type="evidence" value="ECO:0007669"/>
    <property type="project" value="InterPro"/>
</dbReference>
<feature type="compositionally biased region" description="Pro residues" evidence="1">
    <location>
        <begin position="1"/>
        <end position="11"/>
    </location>
</feature>
<evidence type="ECO:0000313" key="5">
    <source>
        <dbReference type="Proteomes" id="UP000756132"/>
    </source>
</evidence>
<feature type="transmembrane region" description="Helical" evidence="2">
    <location>
        <begin position="362"/>
        <end position="383"/>
    </location>
</feature>
<dbReference type="RefSeq" id="XP_047766214.1">
    <property type="nucleotide sequence ID" value="XM_047908330.1"/>
</dbReference>
<dbReference type="KEGG" id="ffu:CLAFUR5_09182"/>
<dbReference type="GO" id="GO:0008092">
    <property type="term" value="F:cytoskeletal protein binding"/>
    <property type="evidence" value="ECO:0007669"/>
    <property type="project" value="InterPro"/>
</dbReference>
<sequence>MTINKPGPPPHAACDTTMHTDVPSSHYISASETEDSIHTVSEYDSADESDAACDTPPETPPASPKLPRAAPQDLKEYPIRTWQDSTGYFRVEGCFVELRGGKSHIQKDDGTILALPIDKLAAQDGEYIESITSGQPVRSNLSEPVVGKATLPSASTLPTAPDGPLQASVEGSVLPVLPCASTMLLITVSRLLMLGTVGIAALLIFGPQNISYVDSCLQRLADLRHMSIILKVFFPSFAALALILGETDLLKSLANIRTQHRDLKDKRLYKTAPSAYTMESTLCQTLISSFLMRYFVGIWVAVIMLVVSVEILSMHSRGVLKQTLTQSIDFITKTSLSLGAFVARHSRAASRKIYSISKRTPALLYFILALVIAGLAMFAKGIMAGQRGSARGHTTTTDTRSISGGYGKDSTTVSTQAAAKTATNVKAVVGAKIASTAWIALDAKTVETVGPAVAPKIVGTVRTAADAKTVWDVWAVAGALTAWTATTALVAVVFEASPMPLDSVLERF</sequence>
<feature type="transmembrane region" description="Helical" evidence="2">
    <location>
        <begin position="183"/>
        <end position="205"/>
    </location>
</feature>
<keyword evidence="2" id="KW-0812">Transmembrane</keyword>
<feature type="transmembrane region" description="Helical" evidence="2">
    <location>
        <begin position="294"/>
        <end position="312"/>
    </location>
</feature>
<dbReference type="Proteomes" id="UP000756132">
    <property type="component" value="Chromosome 9"/>
</dbReference>
<dbReference type="InterPro" id="IPR007131">
    <property type="entry name" value="SHD1"/>
</dbReference>
<reference evidence="4" key="2">
    <citation type="journal article" date="2022" name="Microb. Genom.">
        <title>A chromosome-scale genome assembly of the tomato pathogen Cladosporium fulvum reveals a compartmentalized genome architecture and the presence of a dispensable chromosome.</title>
        <authorList>
            <person name="Zaccaron A.Z."/>
            <person name="Chen L.H."/>
            <person name="Samaras A."/>
            <person name="Stergiopoulos I."/>
        </authorList>
    </citation>
    <scope>NUCLEOTIDE SEQUENCE</scope>
    <source>
        <strain evidence="4">Race5_Kim</strain>
    </source>
</reference>
<reference evidence="4" key="1">
    <citation type="submission" date="2021-12" db="EMBL/GenBank/DDBJ databases">
        <authorList>
            <person name="Zaccaron A."/>
            <person name="Stergiopoulos I."/>
        </authorList>
    </citation>
    <scope>NUCLEOTIDE SEQUENCE</scope>
    <source>
        <strain evidence="4">Race5_Kim</strain>
    </source>
</reference>
<dbReference type="GO" id="GO:0042802">
    <property type="term" value="F:identical protein binding"/>
    <property type="evidence" value="ECO:0007669"/>
    <property type="project" value="InterPro"/>
</dbReference>
<feature type="domain" description="SLA1 homology" evidence="3">
    <location>
        <begin position="79"/>
        <end position="133"/>
    </location>
</feature>
<feature type="transmembrane region" description="Helical" evidence="2">
    <location>
        <begin position="226"/>
        <end position="245"/>
    </location>
</feature>